<dbReference type="Gene3D" id="1.10.630.10">
    <property type="entry name" value="Cytochrome P450"/>
    <property type="match status" value="1"/>
</dbReference>
<dbReference type="Pfam" id="PF00067">
    <property type="entry name" value="p450"/>
    <property type="match status" value="1"/>
</dbReference>
<comment type="cofactor">
    <cofactor evidence="1 5">
        <name>heme</name>
        <dbReference type="ChEBI" id="CHEBI:30413"/>
    </cofactor>
</comment>
<dbReference type="STRING" id="1448308.A0A2T2NFH6"/>
<dbReference type="InterPro" id="IPR036396">
    <property type="entry name" value="Cyt_P450_sf"/>
</dbReference>
<dbReference type="PRINTS" id="PR00463">
    <property type="entry name" value="EP450I"/>
</dbReference>
<accession>A0A2T2NFH6</accession>
<evidence type="ECO:0000256" key="1">
    <source>
        <dbReference type="ARBA" id="ARBA00001971"/>
    </source>
</evidence>
<feature type="transmembrane region" description="Helical" evidence="7">
    <location>
        <begin position="12"/>
        <end position="35"/>
    </location>
</feature>
<keyword evidence="7" id="KW-0812">Transmembrane</keyword>
<proteinExistence type="inferred from homology"/>
<feature type="binding site" description="axial binding residue" evidence="5">
    <location>
        <position position="461"/>
    </location>
    <ligand>
        <name>heme</name>
        <dbReference type="ChEBI" id="CHEBI:30413"/>
    </ligand>
    <ligandPart>
        <name>Fe</name>
        <dbReference type="ChEBI" id="CHEBI:18248"/>
    </ligandPart>
</feature>
<evidence type="ECO:0000256" key="3">
    <source>
        <dbReference type="ARBA" id="ARBA00022723"/>
    </source>
</evidence>
<dbReference type="GO" id="GO:0004497">
    <property type="term" value="F:monooxygenase activity"/>
    <property type="evidence" value="ECO:0007669"/>
    <property type="project" value="UniProtKB-KW"/>
</dbReference>
<keyword evidence="6" id="KW-0560">Oxidoreductase</keyword>
<gene>
    <name evidence="8" type="ORF">BS50DRAFT_648108</name>
</gene>
<organism evidence="8 9">
    <name type="scientific">Corynespora cassiicola Philippines</name>
    <dbReference type="NCBI Taxonomy" id="1448308"/>
    <lineage>
        <taxon>Eukaryota</taxon>
        <taxon>Fungi</taxon>
        <taxon>Dikarya</taxon>
        <taxon>Ascomycota</taxon>
        <taxon>Pezizomycotina</taxon>
        <taxon>Dothideomycetes</taxon>
        <taxon>Pleosporomycetidae</taxon>
        <taxon>Pleosporales</taxon>
        <taxon>Corynesporascaceae</taxon>
        <taxon>Corynespora</taxon>
    </lineage>
</organism>
<dbReference type="PRINTS" id="PR00385">
    <property type="entry name" value="P450"/>
</dbReference>
<evidence type="ECO:0000256" key="7">
    <source>
        <dbReference type="SAM" id="Phobius"/>
    </source>
</evidence>
<dbReference type="EMBL" id="KZ678139">
    <property type="protein sequence ID" value="PSN64182.1"/>
    <property type="molecule type" value="Genomic_DNA"/>
</dbReference>
<keyword evidence="7" id="KW-0472">Membrane</keyword>
<evidence type="ECO:0000313" key="8">
    <source>
        <dbReference type="EMBL" id="PSN64182.1"/>
    </source>
</evidence>
<dbReference type="GO" id="GO:0005506">
    <property type="term" value="F:iron ion binding"/>
    <property type="evidence" value="ECO:0007669"/>
    <property type="project" value="InterPro"/>
</dbReference>
<keyword evidence="4 5" id="KW-0408">Iron</keyword>
<dbReference type="AlphaFoldDB" id="A0A2T2NFH6"/>
<keyword evidence="7" id="KW-1133">Transmembrane helix</keyword>
<dbReference type="SUPFAM" id="SSF48264">
    <property type="entry name" value="Cytochrome P450"/>
    <property type="match status" value="1"/>
</dbReference>
<protein>
    <submittedName>
        <fullName evidence="8">Cytochrome P450</fullName>
    </submittedName>
</protein>
<evidence type="ECO:0000256" key="6">
    <source>
        <dbReference type="RuleBase" id="RU000461"/>
    </source>
</evidence>
<comment type="similarity">
    <text evidence="2 6">Belongs to the cytochrome P450 family.</text>
</comment>
<keyword evidence="3 5" id="KW-0479">Metal-binding</keyword>
<dbReference type="InterPro" id="IPR050121">
    <property type="entry name" value="Cytochrome_P450_monoxygenase"/>
</dbReference>
<dbReference type="PANTHER" id="PTHR24305">
    <property type="entry name" value="CYTOCHROME P450"/>
    <property type="match status" value="1"/>
</dbReference>
<dbReference type="InterPro" id="IPR001128">
    <property type="entry name" value="Cyt_P450"/>
</dbReference>
<dbReference type="OrthoDB" id="3934656at2759"/>
<reference evidence="8 9" key="1">
    <citation type="journal article" date="2018" name="Front. Microbiol.">
        <title>Genome-Wide Analysis of Corynespora cassiicola Leaf Fall Disease Putative Effectors.</title>
        <authorList>
            <person name="Lopez D."/>
            <person name="Ribeiro S."/>
            <person name="Label P."/>
            <person name="Fumanal B."/>
            <person name="Venisse J.S."/>
            <person name="Kohler A."/>
            <person name="de Oliveira R.R."/>
            <person name="Labutti K."/>
            <person name="Lipzen A."/>
            <person name="Lail K."/>
            <person name="Bauer D."/>
            <person name="Ohm R.A."/>
            <person name="Barry K.W."/>
            <person name="Spatafora J."/>
            <person name="Grigoriev I.V."/>
            <person name="Martin F.M."/>
            <person name="Pujade-Renaud V."/>
        </authorList>
    </citation>
    <scope>NUCLEOTIDE SEQUENCE [LARGE SCALE GENOMIC DNA]</scope>
    <source>
        <strain evidence="8 9">Philippines</strain>
    </source>
</reference>
<name>A0A2T2NFH6_CORCC</name>
<dbReference type="GO" id="GO:0016705">
    <property type="term" value="F:oxidoreductase activity, acting on paired donors, with incorporation or reduction of molecular oxygen"/>
    <property type="evidence" value="ECO:0007669"/>
    <property type="project" value="InterPro"/>
</dbReference>
<evidence type="ECO:0000256" key="4">
    <source>
        <dbReference type="ARBA" id="ARBA00023004"/>
    </source>
</evidence>
<dbReference type="GO" id="GO:0020037">
    <property type="term" value="F:heme binding"/>
    <property type="evidence" value="ECO:0007669"/>
    <property type="project" value="InterPro"/>
</dbReference>
<dbReference type="Proteomes" id="UP000240883">
    <property type="component" value="Unassembled WGS sequence"/>
</dbReference>
<evidence type="ECO:0000256" key="2">
    <source>
        <dbReference type="ARBA" id="ARBA00010617"/>
    </source>
</evidence>
<evidence type="ECO:0000256" key="5">
    <source>
        <dbReference type="PIRSR" id="PIRSR602401-1"/>
    </source>
</evidence>
<evidence type="ECO:0000313" key="9">
    <source>
        <dbReference type="Proteomes" id="UP000240883"/>
    </source>
</evidence>
<dbReference type="InterPro" id="IPR002401">
    <property type="entry name" value="Cyt_P450_E_grp-I"/>
</dbReference>
<sequence>MHELHLYKISLNNIGACVLLSASFLLSVIFFRIFLHPLRGVPGPFIARITEIWRTYRYYNYDWHKDILDLHRRYGPVVRVSPNEVSIVSRKGLVEVYGHGKGTLKTSWYDVWDISGMNPSFFFVQNPRQHSFLRKRVAGVYSMTALLSLEKNIESISQSLWTKLDQFAQTGRHINLHTWATYFAFDVVGKVALGQPIGFIEESRDVMGLISSIHTGFRLMSIFGYIPGQMFWFNNPVMRGLGRLINGTYVSPYDHFTEWSLQQINNRIQNPGDKDRSPDMLDHFISMKEPDGSSATIESVLGEVGNIIGAGADTTSIGIAAVIAQLISHKDHYYRVRDEVDKAYQDHGPLNESEELPFKVLEKLPYLGACIKEALRLHPSILWQLPREAPKQGIDISGYYIPPSATISMSPLAQNRDKDTFGPDANNFNPTRWTVGNGNSEAKIRDMDKHLATFGYGGRVCAGRNLAMIEITKFVAEFTRRYEADYVNKEQPLRLKSQWFSYQSDMLVRLVPRKK</sequence>
<dbReference type="PANTHER" id="PTHR24305:SF166">
    <property type="entry name" value="CYTOCHROME P450 12A4, MITOCHONDRIAL-RELATED"/>
    <property type="match status" value="1"/>
</dbReference>
<dbReference type="PROSITE" id="PS00086">
    <property type="entry name" value="CYTOCHROME_P450"/>
    <property type="match status" value="1"/>
</dbReference>
<dbReference type="InterPro" id="IPR017972">
    <property type="entry name" value="Cyt_P450_CS"/>
</dbReference>
<keyword evidence="9" id="KW-1185">Reference proteome</keyword>
<keyword evidence="6" id="KW-0503">Monooxygenase</keyword>
<keyword evidence="5 6" id="KW-0349">Heme</keyword>